<evidence type="ECO:0000313" key="2">
    <source>
        <dbReference type="Proteomes" id="UP000228909"/>
    </source>
</evidence>
<name>A0A2H0TJ59_9BACT</name>
<protein>
    <submittedName>
        <fullName evidence="1">Uncharacterized protein</fullName>
    </submittedName>
</protein>
<reference evidence="2" key="1">
    <citation type="submission" date="2017-09" db="EMBL/GenBank/DDBJ databases">
        <title>Depth-based differentiation of microbial function through sediment-hosted aquifers and enrichment of novel symbionts in the deep terrestrial subsurface.</title>
        <authorList>
            <person name="Probst A.J."/>
            <person name="Ladd B."/>
            <person name="Jarett J.K."/>
            <person name="Geller-Mcgrath D.E."/>
            <person name="Sieber C.M.K."/>
            <person name="Emerson J.B."/>
            <person name="Anantharaman K."/>
            <person name="Thomas B.C."/>
            <person name="Malmstrom R."/>
            <person name="Stieglmeier M."/>
            <person name="Klingl A."/>
            <person name="Woyke T."/>
            <person name="Ryan C.M."/>
            <person name="Banfield J.F."/>
        </authorList>
    </citation>
    <scope>NUCLEOTIDE SEQUENCE [LARGE SCALE GENOMIC DNA]</scope>
</reference>
<dbReference type="Proteomes" id="UP000228909">
    <property type="component" value="Unassembled WGS sequence"/>
</dbReference>
<proteinExistence type="predicted"/>
<sequence length="77" mass="9430">MEQIEDFFLRQGYKVIREPILHWGRADLGIFKKNKQDLYIEVETTSFFKLWMNLRIMENFTFLIVPNDDKLIEFVKE</sequence>
<evidence type="ECO:0000313" key="1">
    <source>
        <dbReference type="EMBL" id="PIR71590.1"/>
    </source>
</evidence>
<accession>A0A2H0TJ59</accession>
<comment type="caution">
    <text evidence="1">The sequence shown here is derived from an EMBL/GenBank/DDBJ whole genome shotgun (WGS) entry which is preliminary data.</text>
</comment>
<organism evidence="1 2">
    <name type="scientific">Candidatus Nealsonbacteria bacterium CG10_big_fil_rev_8_21_14_0_10_37_25</name>
    <dbReference type="NCBI Taxonomy" id="1974711"/>
    <lineage>
        <taxon>Bacteria</taxon>
        <taxon>Candidatus Nealsoniibacteriota</taxon>
    </lineage>
</organism>
<dbReference type="AlphaFoldDB" id="A0A2H0TJ59"/>
<gene>
    <name evidence="1" type="ORF">COU43_01765</name>
</gene>
<dbReference type="EMBL" id="PFCK01000049">
    <property type="protein sequence ID" value="PIR71590.1"/>
    <property type="molecule type" value="Genomic_DNA"/>
</dbReference>